<evidence type="ECO:0000313" key="7">
    <source>
        <dbReference type="EMBL" id="PZQ18367.1"/>
    </source>
</evidence>
<keyword evidence="3" id="KW-0731">Sigma factor</keyword>
<comment type="caution">
    <text evidence="7">The sequence shown here is derived from an EMBL/GenBank/DDBJ whole genome shotgun (WGS) entry which is preliminary data.</text>
</comment>
<proteinExistence type="inferred from homology"/>
<feature type="domain" description="RNA polymerase sigma factor 70 region 4 type 2" evidence="6">
    <location>
        <begin position="105"/>
        <end position="156"/>
    </location>
</feature>
<dbReference type="InterPro" id="IPR013249">
    <property type="entry name" value="RNA_pol_sigma70_r4_t2"/>
</dbReference>
<evidence type="ECO:0000256" key="2">
    <source>
        <dbReference type="ARBA" id="ARBA00023015"/>
    </source>
</evidence>
<evidence type="ECO:0000259" key="6">
    <source>
        <dbReference type="Pfam" id="PF08281"/>
    </source>
</evidence>
<dbReference type="NCBIfam" id="TIGR02937">
    <property type="entry name" value="sigma70-ECF"/>
    <property type="match status" value="1"/>
</dbReference>
<dbReference type="SUPFAM" id="SSF88659">
    <property type="entry name" value="Sigma3 and sigma4 domains of RNA polymerase sigma factors"/>
    <property type="match status" value="1"/>
</dbReference>
<dbReference type="AlphaFoldDB" id="A0A2W5MEN3"/>
<dbReference type="EMBL" id="QFPO01000003">
    <property type="protein sequence ID" value="PZQ18367.1"/>
    <property type="molecule type" value="Genomic_DNA"/>
</dbReference>
<accession>A0A2W5MEN3</accession>
<keyword evidence="2" id="KW-0805">Transcription regulation</keyword>
<reference evidence="7 8" key="1">
    <citation type="submission" date="2017-08" db="EMBL/GenBank/DDBJ databases">
        <title>Infants hospitalized years apart are colonized by the same room-sourced microbial strains.</title>
        <authorList>
            <person name="Brooks B."/>
            <person name="Olm M.R."/>
            <person name="Firek B.A."/>
            <person name="Baker R."/>
            <person name="Thomas B.C."/>
            <person name="Morowitz M.J."/>
            <person name="Banfield J.F."/>
        </authorList>
    </citation>
    <scope>NUCLEOTIDE SEQUENCE [LARGE SCALE GENOMIC DNA]</scope>
    <source>
        <strain evidence="7">S2_005_003_R2_42</strain>
    </source>
</reference>
<evidence type="ECO:0000259" key="5">
    <source>
        <dbReference type="Pfam" id="PF04542"/>
    </source>
</evidence>
<dbReference type="InterPro" id="IPR014284">
    <property type="entry name" value="RNA_pol_sigma-70_dom"/>
</dbReference>
<evidence type="ECO:0000256" key="3">
    <source>
        <dbReference type="ARBA" id="ARBA00023082"/>
    </source>
</evidence>
<dbReference type="PANTHER" id="PTHR43133">
    <property type="entry name" value="RNA POLYMERASE ECF-TYPE SIGMA FACTO"/>
    <property type="match status" value="1"/>
</dbReference>
<feature type="domain" description="RNA polymerase sigma-70 region 2" evidence="5">
    <location>
        <begin position="11"/>
        <end position="75"/>
    </location>
</feature>
<comment type="similarity">
    <text evidence="1">Belongs to the sigma-70 factor family. ECF subfamily.</text>
</comment>
<dbReference type="GO" id="GO:0003677">
    <property type="term" value="F:DNA binding"/>
    <property type="evidence" value="ECO:0007669"/>
    <property type="project" value="InterPro"/>
</dbReference>
<organism evidence="7 8">
    <name type="scientific">Rhodanobacter denitrificans</name>
    <dbReference type="NCBI Taxonomy" id="666685"/>
    <lineage>
        <taxon>Bacteria</taxon>
        <taxon>Pseudomonadati</taxon>
        <taxon>Pseudomonadota</taxon>
        <taxon>Gammaproteobacteria</taxon>
        <taxon>Lysobacterales</taxon>
        <taxon>Rhodanobacteraceae</taxon>
        <taxon>Rhodanobacter</taxon>
    </lineage>
</organism>
<dbReference type="Pfam" id="PF04542">
    <property type="entry name" value="Sigma70_r2"/>
    <property type="match status" value="1"/>
</dbReference>
<keyword evidence="4" id="KW-0804">Transcription</keyword>
<evidence type="ECO:0000256" key="4">
    <source>
        <dbReference type="ARBA" id="ARBA00023163"/>
    </source>
</evidence>
<dbReference type="InterPro" id="IPR039425">
    <property type="entry name" value="RNA_pol_sigma-70-like"/>
</dbReference>
<dbReference type="GO" id="GO:0006352">
    <property type="term" value="P:DNA-templated transcription initiation"/>
    <property type="evidence" value="ECO:0007669"/>
    <property type="project" value="InterPro"/>
</dbReference>
<name>A0A2W5MEN3_9GAMM</name>
<dbReference type="PANTHER" id="PTHR43133:SF45">
    <property type="entry name" value="RNA POLYMERASE ECF-TYPE SIGMA FACTOR"/>
    <property type="match status" value="1"/>
</dbReference>
<dbReference type="Proteomes" id="UP000249046">
    <property type="component" value="Unassembled WGS sequence"/>
</dbReference>
<dbReference type="InterPro" id="IPR007627">
    <property type="entry name" value="RNA_pol_sigma70_r2"/>
</dbReference>
<sequence>MGRDPDFERVVAEHRPMLMRIVASHEADPERRRDLLQDILLALWRALPGYRGDGELRAFLARVAHNRCVSHVARAVAEPATAELHDQLAQAADGIEAAERQQRQERLLAAVRRLPLGLRQPVVLTLEGFGPKEIADILGLNPNTVSIRLTRAKAALRSALTGEPSDERE</sequence>
<dbReference type="InterPro" id="IPR013325">
    <property type="entry name" value="RNA_pol_sigma_r2"/>
</dbReference>
<gene>
    <name evidence="7" type="ORF">DI564_03410</name>
</gene>
<dbReference type="InterPro" id="IPR036388">
    <property type="entry name" value="WH-like_DNA-bd_sf"/>
</dbReference>
<evidence type="ECO:0000313" key="8">
    <source>
        <dbReference type="Proteomes" id="UP000249046"/>
    </source>
</evidence>
<dbReference type="InterPro" id="IPR013324">
    <property type="entry name" value="RNA_pol_sigma_r3/r4-like"/>
</dbReference>
<dbReference type="Pfam" id="PF08281">
    <property type="entry name" value="Sigma70_r4_2"/>
    <property type="match status" value="1"/>
</dbReference>
<dbReference type="Gene3D" id="1.10.1740.10">
    <property type="match status" value="1"/>
</dbReference>
<dbReference type="GO" id="GO:0016987">
    <property type="term" value="F:sigma factor activity"/>
    <property type="evidence" value="ECO:0007669"/>
    <property type="project" value="UniProtKB-KW"/>
</dbReference>
<dbReference type="Gene3D" id="1.10.10.10">
    <property type="entry name" value="Winged helix-like DNA-binding domain superfamily/Winged helix DNA-binding domain"/>
    <property type="match status" value="1"/>
</dbReference>
<dbReference type="SUPFAM" id="SSF88946">
    <property type="entry name" value="Sigma2 domain of RNA polymerase sigma factors"/>
    <property type="match status" value="1"/>
</dbReference>
<evidence type="ECO:0000256" key="1">
    <source>
        <dbReference type="ARBA" id="ARBA00010641"/>
    </source>
</evidence>
<protein>
    <submittedName>
        <fullName evidence="7">Sigma-70 family RNA polymerase sigma factor</fullName>
    </submittedName>
</protein>